<keyword evidence="1" id="KW-0812">Transmembrane</keyword>
<keyword evidence="1" id="KW-0472">Membrane</keyword>
<feature type="transmembrane region" description="Helical" evidence="1">
    <location>
        <begin position="45"/>
        <end position="64"/>
    </location>
</feature>
<sequence length="300" mass="32665">MCGLRPRRAGRYWLAAAVAMPLSPLLFTIVAANAGPYSYRAVATLGFWALALTTAGTAVVIGVVEGRERRRFAHGRWISVSLVGLCAPWTLFAYVLGNGMGRLLPIPGARLGERGWQEAVRLYTHLASGYQPPVVHAPDVGAGSAVYMDVPFNYARFYAADVAYRPGSMVAVGPPGFVAGAAIGRLIGTTIGYARAAGLSQRRWRGHRPARVVVTATTTWCKVSGRWLGFDHDRVMEYRIGVDQSCILAFRDVAPVRLHGPSAWCHAVLFAYLRYGPRSWQNAAFLRPVRLAAQRVAAVR</sequence>
<name>A0ABQ5R4Y3_9ACTN</name>
<keyword evidence="1" id="KW-1133">Transmembrane helix</keyword>
<proteinExistence type="predicted"/>
<gene>
    <name evidence="2" type="ORF">Pa4123_62030</name>
</gene>
<evidence type="ECO:0000313" key="3">
    <source>
        <dbReference type="Proteomes" id="UP001144280"/>
    </source>
</evidence>
<dbReference type="Proteomes" id="UP001144280">
    <property type="component" value="Unassembled WGS sequence"/>
</dbReference>
<evidence type="ECO:0000313" key="2">
    <source>
        <dbReference type="EMBL" id="GLI00927.1"/>
    </source>
</evidence>
<feature type="transmembrane region" description="Helical" evidence="1">
    <location>
        <begin position="12"/>
        <end position="33"/>
    </location>
</feature>
<feature type="transmembrane region" description="Helical" evidence="1">
    <location>
        <begin position="76"/>
        <end position="97"/>
    </location>
</feature>
<accession>A0ABQ5R4Y3</accession>
<reference evidence="2" key="1">
    <citation type="submission" date="2022-12" db="EMBL/GenBank/DDBJ databases">
        <title>New Phytohabitans aurantiacus sp. RD004123 nov., an actinomycete isolated from soil.</title>
        <authorList>
            <person name="Triningsih D.W."/>
            <person name="Harunari E."/>
            <person name="Igarashi Y."/>
        </authorList>
    </citation>
    <scope>NUCLEOTIDE SEQUENCE</scope>
    <source>
        <strain evidence="2">RD004123</strain>
    </source>
</reference>
<protein>
    <submittedName>
        <fullName evidence="2">Uncharacterized protein</fullName>
    </submittedName>
</protein>
<dbReference type="EMBL" id="BSDI01000038">
    <property type="protein sequence ID" value="GLI00927.1"/>
    <property type="molecule type" value="Genomic_DNA"/>
</dbReference>
<comment type="caution">
    <text evidence="2">The sequence shown here is derived from an EMBL/GenBank/DDBJ whole genome shotgun (WGS) entry which is preliminary data.</text>
</comment>
<keyword evidence="3" id="KW-1185">Reference proteome</keyword>
<evidence type="ECO:0000256" key="1">
    <source>
        <dbReference type="SAM" id="Phobius"/>
    </source>
</evidence>
<organism evidence="2 3">
    <name type="scientific">Phytohabitans aurantiacus</name>
    <dbReference type="NCBI Taxonomy" id="3016789"/>
    <lineage>
        <taxon>Bacteria</taxon>
        <taxon>Bacillati</taxon>
        <taxon>Actinomycetota</taxon>
        <taxon>Actinomycetes</taxon>
        <taxon>Micromonosporales</taxon>
        <taxon>Micromonosporaceae</taxon>
    </lineage>
</organism>